<evidence type="ECO:0000313" key="1">
    <source>
        <dbReference type="EMBL" id="SVE60118.1"/>
    </source>
</evidence>
<accession>A0A383EVK8</accession>
<reference evidence="1" key="1">
    <citation type="submission" date="2018-05" db="EMBL/GenBank/DDBJ databases">
        <authorList>
            <person name="Lanie J.A."/>
            <person name="Ng W.-L."/>
            <person name="Kazmierczak K.M."/>
            <person name="Andrzejewski T.M."/>
            <person name="Davidsen T.M."/>
            <person name="Wayne K.J."/>
            <person name="Tettelin H."/>
            <person name="Glass J.I."/>
            <person name="Rusch D."/>
            <person name="Podicherti R."/>
            <person name="Tsui H.-C.T."/>
            <person name="Winkler M.E."/>
        </authorList>
    </citation>
    <scope>NUCLEOTIDE SEQUENCE</scope>
</reference>
<proteinExistence type="predicted"/>
<gene>
    <name evidence="1" type="ORF">METZ01_LOCUS512972</name>
</gene>
<protein>
    <submittedName>
        <fullName evidence="1">Uncharacterized protein</fullName>
    </submittedName>
</protein>
<dbReference type="AlphaFoldDB" id="A0A383EVK8"/>
<organism evidence="1">
    <name type="scientific">marine metagenome</name>
    <dbReference type="NCBI Taxonomy" id="408172"/>
    <lineage>
        <taxon>unclassified sequences</taxon>
        <taxon>metagenomes</taxon>
        <taxon>ecological metagenomes</taxon>
    </lineage>
</organism>
<name>A0A383EVK8_9ZZZZ</name>
<sequence>MIYRGIELYLVLIRDSYHNDFYRSLIILRIKDIILNKRINKINN</sequence>
<dbReference type="EMBL" id="UINC01228698">
    <property type="protein sequence ID" value="SVE60118.1"/>
    <property type="molecule type" value="Genomic_DNA"/>
</dbReference>